<accession>A0A1H6S9E2</accession>
<protein>
    <submittedName>
        <fullName evidence="2">Uncharacterized protein</fullName>
    </submittedName>
</protein>
<name>A0A1H6S9E2_9GAMM</name>
<evidence type="ECO:0000313" key="3">
    <source>
        <dbReference type="Proteomes" id="UP000199005"/>
    </source>
</evidence>
<dbReference type="STRING" id="170623.SAMN04244579_01425"/>
<evidence type="ECO:0000256" key="1">
    <source>
        <dbReference type="SAM" id="SignalP"/>
    </source>
</evidence>
<gene>
    <name evidence="2" type="ORF">SAMN04244579_01425</name>
</gene>
<dbReference type="AlphaFoldDB" id="A0A1H6S9E2"/>
<evidence type="ECO:0000313" key="2">
    <source>
        <dbReference type="EMBL" id="SEI62534.1"/>
    </source>
</evidence>
<keyword evidence="1" id="KW-0732">Signal</keyword>
<dbReference type="EMBL" id="FNYO01000012">
    <property type="protein sequence ID" value="SEI62534.1"/>
    <property type="molecule type" value="Genomic_DNA"/>
</dbReference>
<feature type="signal peptide" evidence="1">
    <location>
        <begin position="1"/>
        <end position="21"/>
    </location>
</feature>
<organism evidence="2 3">
    <name type="scientific">Azotobacter beijerinckii</name>
    <dbReference type="NCBI Taxonomy" id="170623"/>
    <lineage>
        <taxon>Bacteria</taxon>
        <taxon>Pseudomonadati</taxon>
        <taxon>Pseudomonadota</taxon>
        <taxon>Gammaproteobacteria</taxon>
        <taxon>Pseudomonadales</taxon>
        <taxon>Pseudomonadaceae</taxon>
        <taxon>Azotobacter</taxon>
    </lineage>
</organism>
<reference evidence="2 3" key="1">
    <citation type="submission" date="2016-10" db="EMBL/GenBank/DDBJ databases">
        <authorList>
            <person name="de Groot N.N."/>
        </authorList>
    </citation>
    <scope>NUCLEOTIDE SEQUENCE [LARGE SCALE GENOMIC DNA]</scope>
    <source>
        <strain evidence="2 3">DSM 1041</strain>
    </source>
</reference>
<dbReference type="RefSeq" id="WP_090898291.1">
    <property type="nucleotide sequence ID" value="NZ_FNYO01000012.1"/>
</dbReference>
<feature type="chain" id="PRO_5011439718" evidence="1">
    <location>
        <begin position="22"/>
        <end position="101"/>
    </location>
</feature>
<proteinExistence type="predicted"/>
<dbReference type="Proteomes" id="UP000199005">
    <property type="component" value="Unassembled WGS sequence"/>
</dbReference>
<sequence length="101" mass="10890">MRHLALPVLLLALAGVLPASAGEWPSGAREAFVRDCLVNAKARHKEGPARHYCECSADRVAAEFSSAELLHLQGSDDQVPAPMQERLLGASSQCLSQLNRQ</sequence>